<dbReference type="GO" id="GO:0050660">
    <property type="term" value="F:flavin adenine dinucleotide binding"/>
    <property type="evidence" value="ECO:0007669"/>
    <property type="project" value="InterPro"/>
</dbReference>
<organism evidence="6 7">
    <name type="scientific">Ascobolus immersus RN42</name>
    <dbReference type="NCBI Taxonomy" id="1160509"/>
    <lineage>
        <taxon>Eukaryota</taxon>
        <taxon>Fungi</taxon>
        <taxon>Dikarya</taxon>
        <taxon>Ascomycota</taxon>
        <taxon>Pezizomycotina</taxon>
        <taxon>Pezizomycetes</taxon>
        <taxon>Pezizales</taxon>
        <taxon>Ascobolaceae</taxon>
        <taxon>Ascobolus</taxon>
    </lineage>
</organism>
<evidence type="ECO:0000256" key="1">
    <source>
        <dbReference type="ARBA" id="ARBA00010790"/>
    </source>
</evidence>
<dbReference type="Proteomes" id="UP000275078">
    <property type="component" value="Unassembled WGS sequence"/>
</dbReference>
<evidence type="ECO:0000259" key="4">
    <source>
        <dbReference type="Pfam" id="PF00732"/>
    </source>
</evidence>
<dbReference type="EMBL" id="ML119656">
    <property type="protein sequence ID" value="RPA84947.1"/>
    <property type="molecule type" value="Genomic_DNA"/>
</dbReference>
<proteinExistence type="inferred from homology"/>
<comment type="similarity">
    <text evidence="1">Belongs to the GMC oxidoreductase family.</text>
</comment>
<dbReference type="Gene3D" id="3.30.560.10">
    <property type="entry name" value="Glucose Oxidase, domain 3"/>
    <property type="match status" value="1"/>
</dbReference>
<feature type="binding site" evidence="3">
    <location>
        <position position="26"/>
    </location>
    <ligand>
        <name>FAD</name>
        <dbReference type="ChEBI" id="CHEBI:57692"/>
    </ligand>
</feature>
<dbReference type="InterPro" id="IPR000172">
    <property type="entry name" value="GMC_OxRdtase_N"/>
</dbReference>
<dbReference type="SUPFAM" id="SSF54373">
    <property type="entry name" value="FAD-linked reductases, C-terminal domain"/>
    <property type="match status" value="1"/>
</dbReference>
<feature type="active site" description="Proton acceptor" evidence="2">
    <location>
        <position position="485"/>
    </location>
</feature>
<dbReference type="InterPro" id="IPR012132">
    <property type="entry name" value="GMC_OxRdtase"/>
</dbReference>
<keyword evidence="7" id="KW-1185">Reference proteome</keyword>
<evidence type="ECO:0000313" key="6">
    <source>
        <dbReference type="EMBL" id="RPA84947.1"/>
    </source>
</evidence>
<evidence type="ECO:0000256" key="3">
    <source>
        <dbReference type="PIRSR" id="PIRSR000137-2"/>
    </source>
</evidence>
<feature type="active site" description="Proton donor" evidence="2">
    <location>
        <position position="442"/>
    </location>
</feature>
<dbReference type="GO" id="GO:0016614">
    <property type="term" value="F:oxidoreductase activity, acting on CH-OH group of donors"/>
    <property type="evidence" value="ECO:0007669"/>
    <property type="project" value="InterPro"/>
</dbReference>
<dbReference type="OrthoDB" id="269227at2759"/>
<feature type="domain" description="Glucose-methanol-choline oxidoreductase N-terminal" evidence="4">
    <location>
        <begin position="12"/>
        <end position="253"/>
    </location>
</feature>
<gene>
    <name evidence="6" type="ORF">BJ508DRAFT_20382</name>
</gene>
<dbReference type="Pfam" id="PF05199">
    <property type="entry name" value="GMC_oxred_C"/>
    <property type="match status" value="1"/>
</dbReference>
<keyword evidence="3" id="KW-0274">FAD</keyword>
<dbReference type="SUPFAM" id="SSF51905">
    <property type="entry name" value="FAD/NAD(P)-binding domain"/>
    <property type="match status" value="1"/>
</dbReference>
<dbReference type="InterPro" id="IPR036188">
    <property type="entry name" value="FAD/NAD-bd_sf"/>
</dbReference>
<evidence type="ECO:0000313" key="7">
    <source>
        <dbReference type="Proteomes" id="UP000275078"/>
    </source>
</evidence>
<comment type="cofactor">
    <cofactor evidence="3">
        <name>FAD</name>
        <dbReference type="ChEBI" id="CHEBI:57692"/>
    </cofactor>
</comment>
<dbReference type="PANTHER" id="PTHR11552">
    <property type="entry name" value="GLUCOSE-METHANOL-CHOLINE GMC OXIDOREDUCTASE"/>
    <property type="match status" value="1"/>
</dbReference>
<sequence>MFWTDVTSLPIESMNNRVVYCRAAKVAGGGSAVNGMTYDRGSARDYDDWGKYIGDSSWGWDGLLPYFKKLETFTPPNAEQVRQFGIEWDWNAHGTDGPIYSGFPPLIRNQQKIFLEASRKAGVPVPKDGGAGLAVGAFWVPNNIKPGEWIRSYSKNGFHDAVKTRSNYKLLPEHQVTKVLFEGNTAVGVEYAQSATSGRLTVKAKKEVILSAGGTHTPKILQLSGVGDSRLLNQHKIPVVVDLPGVGNNLQDHGASSVQFQVTYPAEPAAPANLTRTVSTGNFLSFYSFPMISPAKYKDQVATALARDDTSYYRSGAHSSVVAGYKAQKSIMLPGFLTNETGVHENTGSGGLVSPQRPLSRGYVEITSANPFDPVNLAWRTISHPFDLTVAIEGTRFVRKLMNPSNFPSGISPRELSPGASVTTDEQLTTWIKGSMTPSFYHTSCSAHMGPREFGGVVDAKLKVYGTKGLRVADCSIIPMIPATHITNTVFAIAEKAADLIKADA</sequence>
<protein>
    <submittedName>
        <fullName evidence="6">Alcohol oxidase</fullName>
    </submittedName>
</protein>
<dbReference type="STRING" id="1160509.A0A3N4IHP5"/>
<name>A0A3N4IHP5_ASCIM</name>
<feature type="domain" description="Glucose-methanol-choline oxidoreductase C-terminal" evidence="5">
    <location>
        <begin position="358"/>
        <end position="494"/>
    </location>
</feature>
<dbReference type="AlphaFoldDB" id="A0A3N4IHP5"/>
<dbReference type="Gene3D" id="3.50.50.60">
    <property type="entry name" value="FAD/NAD(P)-binding domain"/>
    <property type="match status" value="1"/>
</dbReference>
<dbReference type="GO" id="GO:0044550">
    <property type="term" value="P:secondary metabolite biosynthetic process"/>
    <property type="evidence" value="ECO:0007669"/>
    <property type="project" value="TreeGrafter"/>
</dbReference>
<keyword evidence="3" id="KW-0285">Flavoprotein</keyword>
<dbReference type="PIRSF" id="PIRSF000137">
    <property type="entry name" value="Alcohol_oxidase"/>
    <property type="match status" value="1"/>
</dbReference>
<feature type="binding site" evidence="3">
    <location>
        <position position="176"/>
    </location>
    <ligand>
        <name>FAD</name>
        <dbReference type="ChEBI" id="CHEBI:57692"/>
    </ligand>
</feature>
<dbReference type="Pfam" id="PF00732">
    <property type="entry name" value="GMC_oxred_N"/>
    <property type="match status" value="1"/>
</dbReference>
<reference evidence="6 7" key="1">
    <citation type="journal article" date="2018" name="Nat. Ecol. Evol.">
        <title>Pezizomycetes genomes reveal the molecular basis of ectomycorrhizal truffle lifestyle.</title>
        <authorList>
            <person name="Murat C."/>
            <person name="Payen T."/>
            <person name="Noel B."/>
            <person name="Kuo A."/>
            <person name="Morin E."/>
            <person name="Chen J."/>
            <person name="Kohler A."/>
            <person name="Krizsan K."/>
            <person name="Balestrini R."/>
            <person name="Da Silva C."/>
            <person name="Montanini B."/>
            <person name="Hainaut M."/>
            <person name="Levati E."/>
            <person name="Barry K.W."/>
            <person name="Belfiori B."/>
            <person name="Cichocki N."/>
            <person name="Clum A."/>
            <person name="Dockter R.B."/>
            <person name="Fauchery L."/>
            <person name="Guy J."/>
            <person name="Iotti M."/>
            <person name="Le Tacon F."/>
            <person name="Lindquist E.A."/>
            <person name="Lipzen A."/>
            <person name="Malagnac F."/>
            <person name="Mello A."/>
            <person name="Molinier V."/>
            <person name="Miyauchi S."/>
            <person name="Poulain J."/>
            <person name="Riccioni C."/>
            <person name="Rubini A."/>
            <person name="Sitrit Y."/>
            <person name="Splivallo R."/>
            <person name="Traeger S."/>
            <person name="Wang M."/>
            <person name="Zifcakova L."/>
            <person name="Wipf D."/>
            <person name="Zambonelli A."/>
            <person name="Paolocci F."/>
            <person name="Nowrousian M."/>
            <person name="Ottonello S."/>
            <person name="Baldrian P."/>
            <person name="Spatafora J.W."/>
            <person name="Henrissat B."/>
            <person name="Nagy L.G."/>
            <person name="Aury J.M."/>
            <person name="Wincker P."/>
            <person name="Grigoriev I.V."/>
            <person name="Bonfante P."/>
            <person name="Martin F.M."/>
        </authorList>
    </citation>
    <scope>NUCLEOTIDE SEQUENCE [LARGE SCALE GENOMIC DNA]</scope>
    <source>
        <strain evidence="6 7">RN42</strain>
    </source>
</reference>
<evidence type="ECO:0000256" key="2">
    <source>
        <dbReference type="PIRSR" id="PIRSR000137-1"/>
    </source>
</evidence>
<accession>A0A3N4IHP5</accession>
<dbReference type="InterPro" id="IPR007867">
    <property type="entry name" value="GMC_OxRtase_C"/>
</dbReference>
<evidence type="ECO:0000259" key="5">
    <source>
        <dbReference type="Pfam" id="PF05199"/>
    </source>
</evidence>
<dbReference type="PANTHER" id="PTHR11552:SF115">
    <property type="entry name" value="DEHYDROGENASE XPTC-RELATED"/>
    <property type="match status" value="1"/>
</dbReference>